<dbReference type="InterPro" id="IPR013096">
    <property type="entry name" value="Cupin_2"/>
</dbReference>
<dbReference type="Pfam" id="PF07883">
    <property type="entry name" value="Cupin_2"/>
    <property type="match status" value="2"/>
</dbReference>
<evidence type="ECO:0000313" key="2">
    <source>
        <dbReference type="EMBL" id="MCW6510050.1"/>
    </source>
</evidence>
<gene>
    <name evidence="2" type="ORF">M8523_18685</name>
</gene>
<dbReference type="SUPFAM" id="SSF51182">
    <property type="entry name" value="RmlC-like cupins"/>
    <property type="match status" value="1"/>
</dbReference>
<feature type="domain" description="Cupin type-2" evidence="1">
    <location>
        <begin position="54"/>
        <end position="103"/>
    </location>
</feature>
<dbReference type="PANTHER" id="PTHR36440">
    <property type="entry name" value="PUTATIVE (AFU_ORTHOLOGUE AFUA_8G07350)-RELATED"/>
    <property type="match status" value="1"/>
</dbReference>
<dbReference type="InterPro" id="IPR053146">
    <property type="entry name" value="QDO-like"/>
</dbReference>
<dbReference type="Proteomes" id="UP001165667">
    <property type="component" value="Unassembled WGS sequence"/>
</dbReference>
<dbReference type="InterPro" id="IPR014710">
    <property type="entry name" value="RmlC-like_jellyroll"/>
</dbReference>
<evidence type="ECO:0000259" key="1">
    <source>
        <dbReference type="Pfam" id="PF07883"/>
    </source>
</evidence>
<protein>
    <submittedName>
        <fullName evidence="2">Cupin domain-containing protein</fullName>
    </submittedName>
</protein>
<dbReference type="PANTHER" id="PTHR36440:SF1">
    <property type="entry name" value="PUTATIVE (AFU_ORTHOLOGUE AFUA_8G07350)-RELATED"/>
    <property type="match status" value="1"/>
</dbReference>
<evidence type="ECO:0000313" key="3">
    <source>
        <dbReference type="Proteomes" id="UP001165667"/>
    </source>
</evidence>
<dbReference type="AlphaFoldDB" id="A0AA41YZB5"/>
<name>A0AA41YZB5_9HYPH</name>
<comment type="caution">
    <text evidence="2">The sequence shown here is derived from an EMBL/GenBank/DDBJ whole genome shotgun (WGS) entry which is preliminary data.</text>
</comment>
<proteinExistence type="predicted"/>
<dbReference type="RefSeq" id="WP_282586427.1">
    <property type="nucleotide sequence ID" value="NZ_JAMOIM010000013.1"/>
</dbReference>
<organism evidence="2 3">
    <name type="scientific">Lichenifustis flavocetrariae</name>
    <dbReference type="NCBI Taxonomy" id="2949735"/>
    <lineage>
        <taxon>Bacteria</taxon>
        <taxon>Pseudomonadati</taxon>
        <taxon>Pseudomonadota</taxon>
        <taxon>Alphaproteobacteria</taxon>
        <taxon>Hyphomicrobiales</taxon>
        <taxon>Lichenihabitantaceae</taxon>
        <taxon>Lichenifustis</taxon>
    </lineage>
</organism>
<dbReference type="Gene3D" id="2.60.120.10">
    <property type="entry name" value="Jelly Rolls"/>
    <property type="match status" value="2"/>
</dbReference>
<accession>A0AA41YZB5</accession>
<reference evidence="2" key="1">
    <citation type="submission" date="2022-05" db="EMBL/GenBank/DDBJ databases">
        <authorList>
            <person name="Pankratov T."/>
        </authorList>
    </citation>
    <scope>NUCLEOTIDE SEQUENCE</scope>
    <source>
        <strain evidence="2">BP6-180914</strain>
    </source>
</reference>
<dbReference type="EMBL" id="JAMOIM010000013">
    <property type="protein sequence ID" value="MCW6510050.1"/>
    <property type="molecule type" value="Genomic_DNA"/>
</dbReference>
<dbReference type="InterPro" id="IPR011051">
    <property type="entry name" value="RmlC_Cupin_sf"/>
</dbReference>
<sequence>MTLNAAAVPPRAFVESEASAPGFWQIGILWRVLATGLKTGGSLCMLDEVVGEEPGGPVTHSHPQDEGLYLLSGACTFFAGGLTMTAGPGSFVAIPRYTQHAFMAQACARFLNFYIPAGFEMLLMGVAAPAERNEPPAPTDDVKMPPRRLVEKLAADYGQIPGRGVPFVDPPDLDQMVTEPLLGAVAMPFRSDRESAPAYWMAGILWSVLAQGSSTDGSYVLFEELCPKESGAPPHVHVYTDEVFYVLKGEAEFLTGSNRQLVGRGSLVFVPKGTVHAFRVRSETARLLNLYSQAGFERIIDLTGHRTEDRIIPPREFQPAQVPEARRAELFVEIGMQTFDLADPFG</sequence>
<keyword evidence="3" id="KW-1185">Reference proteome</keyword>
<feature type="domain" description="Cupin type-2" evidence="1">
    <location>
        <begin position="223"/>
        <end position="290"/>
    </location>
</feature>